<gene>
    <name evidence="1" type="ORF">Bpfe_008914</name>
</gene>
<reference evidence="1" key="2">
    <citation type="submission" date="2023-04" db="EMBL/GenBank/DDBJ databases">
        <authorList>
            <person name="Bu L."/>
            <person name="Lu L."/>
            <person name="Laidemitt M.R."/>
            <person name="Zhang S.M."/>
            <person name="Mutuku M."/>
            <person name="Mkoji G."/>
            <person name="Steinauer M."/>
            <person name="Loker E.S."/>
        </authorList>
    </citation>
    <scope>NUCLEOTIDE SEQUENCE</scope>
    <source>
        <strain evidence="1">KasaAsao</strain>
        <tissue evidence="1">Whole Snail</tissue>
    </source>
</reference>
<dbReference type="EMBL" id="JASAOG010000029">
    <property type="protein sequence ID" value="KAK0061532.1"/>
    <property type="molecule type" value="Genomic_DNA"/>
</dbReference>
<dbReference type="AlphaFoldDB" id="A0AAD8FE21"/>
<proteinExistence type="predicted"/>
<organism evidence="1 2">
    <name type="scientific">Biomphalaria pfeifferi</name>
    <name type="common">Bloodfluke planorb</name>
    <name type="synonym">Freshwater snail</name>
    <dbReference type="NCBI Taxonomy" id="112525"/>
    <lineage>
        <taxon>Eukaryota</taxon>
        <taxon>Metazoa</taxon>
        <taxon>Spiralia</taxon>
        <taxon>Lophotrochozoa</taxon>
        <taxon>Mollusca</taxon>
        <taxon>Gastropoda</taxon>
        <taxon>Heterobranchia</taxon>
        <taxon>Euthyneura</taxon>
        <taxon>Panpulmonata</taxon>
        <taxon>Hygrophila</taxon>
        <taxon>Lymnaeoidea</taxon>
        <taxon>Planorbidae</taxon>
        <taxon>Biomphalaria</taxon>
    </lineage>
</organism>
<protein>
    <submittedName>
        <fullName evidence="1">Uncharacterized protein</fullName>
    </submittedName>
</protein>
<reference evidence="1" key="1">
    <citation type="journal article" date="2023" name="PLoS Negl. Trop. Dis.">
        <title>A genome sequence for Biomphalaria pfeifferi, the major vector snail for the human-infecting parasite Schistosoma mansoni.</title>
        <authorList>
            <person name="Bu L."/>
            <person name="Lu L."/>
            <person name="Laidemitt M.R."/>
            <person name="Zhang S.M."/>
            <person name="Mutuku M."/>
            <person name="Mkoji G."/>
            <person name="Steinauer M."/>
            <person name="Loker E.S."/>
        </authorList>
    </citation>
    <scope>NUCLEOTIDE SEQUENCE</scope>
    <source>
        <strain evidence="1">KasaAsao</strain>
    </source>
</reference>
<sequence length="89" mass="9736">MVTPFSTDLSSQVLNCVNNINCGGLICDDWRALCSPCFKDSVQALNFSASWTGVYLKKRRVISDTPYNQISTMTKVSYPVPSGLIPGDV</sequence>
<name>A0AAD8FE21_BIOPF</name>
<feature type="non-terminal residue" evidence="1">
    <location>
        <position position="89"/>
    </location>
</feature>
<dbReference type="Proteomes" id="UP001233172">
    <property type="component" value="Unassembled WGS sequence"/>
</dbReference>
<evidence type="ECO:0000313" key="1">
    <source>
        <dbReference type="EMBL" id="KAK0061532.1"/>
    </source>
</evidence>
<keyword evidence="2" id="KW-1185">Reference proteome</keyword>
<evidence type="ECO:0000313" key="2">
    <source>
        <dbReference type="Proteomes" id="UP001233172"/>
    </source>
</evidence>
<accession>A0AAD8FE21</accession>
<comment type="caution">
    <text evidence="1">The sequence shown here is derived from an EMBL/GenBank/DDBJ whole genome shotgun (WGS) entry which is preliminary data.</text>
</comment>